<dbReference type="Pfam" id="PF24346">
    <property type="entry name" value="DUF7507"/>
    <property type="match status" value="18"/>
</dbReference>
<feature type="domain" description="DUF7507" evidence="4">
    <location>
        <begin position="1419"/>
        <end position="1514"/>
    </location>
</feature>
<feature type="domain" description="DUF7507" evidence="4">
    <location>
        <begin position="986"/>
        <end position="1080"/>
    </location>
</feature>
<dbReference type="PANTHER" id="PTHR34819">
    <property type="entry name" value="LARGE CYSTEINE-RICH PERIPLASMIC PROTEIN OMCB"/>
    <property type="match status" value="1"/>
</dbReference>
<keyword evidence="2" id="KW-0472">Membrane</keyword>
<feature type="domain" description="DUF7507" evidence="4">
    <location>
        <begin position="2324"/>
        <end position="2425"/>
    </location>
</feature>
<feature type="domain" description="DUF7507" evidence="4">
    <location>
        <begin position="1202"/>
        <end position="1298"/>
    </location>
</feature>
<feature type="domain" description="DUF7507" evidence="4">
    <location>
        <begin position="1315"/>
        <end position="1406"/>
    </location>
</feature>
<feature type="domain" description="DUF7507" evidence="4">
    <location>
        <begin position="1860"/>
        <end position="1947"/>
    </location>
</feature>
<feature type="domain" description="DUF7507" evidence="4">
    <location>
        <begin position="427"/>
        <end position="517"/>
    </location>
</feature>
<evidence type="ECO:0000259" key="4">
    <source>
        <dbReference type="Pfam" id="PF24346"/>
    </source>
</evidence>
<proteinExistence type="predicted"/>
<feature type="domain" description="SpaA-like prealbumin fold" evidence="3">
    <location>
        <begin position="305"/>
        <end position="423"/>
    </location>
</feature>
<dbReference type="PANTHER" id="PTHR34819:SF3">
    <property type="entry name" value="CELL SURFACE PROTEIN"/>
    <property type="match status" value="1"/>
</dbReference>
<dbReference type="InterPro" id="IPR047589">
    <property type="entry name" value="DUF11_rpt"/>
</dbReference>
<name>A0A512HZ29_9ACTN</name>
<evidence type="ECO:0000256" key="2">
    <source>
        <dbReference type="SAM" id="Phobius"/>
    </source>
</evidence>
<evidence type="ECO:0000256" key="1">
    <source>
        <dbReference type="SAM" id="MobiDB-lite"/>
    </source>
</evidence>
<feature type="region of interest" description="Disordered" evidence="1">
    <location>
        <begin position="2437"/>
        <end position="2529"/>
    </location>
</feature>
<dbReference type="NCBIfam" id="TIGR01451">
    <property type="entry name" value="B_ant_repeat"/>
    <property type="match status" value="14"/>
</dbReference>
<organism evidence="5 6">
    <name type="scientific">Aeromicrobium flavum</name>
    <dbReference type="NCBI Taxonomy" id="416568"/>
    <lineage>
        <taxon>Bacteria</taxon>
        <taxon>Bacillati</taxon>
        <taxon>Actinomycetota</taxon>
        <taxon>Actinomycetes</taxon>
        <taxon>Propionibacteriales</taxon>
        <taxon>Nocardioidaceae</taxon>
        <taxon>Aeromicrobium</taxon>
    </lineage>
</organism>
<gene>
    <name evidence="5" type="ORF">AFL01nite_29670</name>
</gene>
<dbReference type="InterPro" id="IPR055354">
    <property type="entry name" value="DUF7507"/>
</dbReference>
<dbReference type="GO" id="GO:0005975">
    <property type="term" value="P:carbohydrate metabolic process"/>
    <property type="evidence" value="ECO:0007669"/>
    <property type="project" value="UniProtKB-ARBA"/>
</dbReference>
<dbReference type="Pfam" id="PF20674">
    <property type="entry name" value="SpaA_3"/>
    <property type="match status" value="1"/>
</dbReference>
<evidence type="ECO:0000313" key="6">
    <source>
        <dbReference type="Proteomes" id="UP000321769"/>
    </source>
</evidence>
<dbReference type="InterPro" id="IPR051172">
    <property type="entry name" value="Chlamydia_OmcB"/>
</dbReference>
<feature type="compositionally biased region" description="Low complexity" evidence="1">
    <location>
        <begin position="2518"/>
        <end position="2529"/>
    </location>
</feature>
<feature type="domain" description="DUF7507" evidence="4">
    <location>
        <begin position="535"/>
        <end position="631"/>
    </location>
</feature>
<feature type="compositionally biased region" description="Low complexity" evidence="1">
    <location>
        <begin position="2461"/>
        <end position="2491"/>
    </location>
</feature>
<dbReference type="Proteomes" id="UP000321769">
    <property type="component" value="Unassembled WGS sequence"/>
</dbReference>
<feature type="domain" description="DUF7507" evidence="4">
    <location>
        <begin position="648"/>
        <end position="743"/>
    </location>
</feature>
<comment type="caution">
    <text evidence="5">The sequence shown here is derived from an EMBL/GenBank/DDBJ whole genome shotgun (WGS) entry which is preliminary data.</text>
</comment>
<keyword evidence="2" id="KW-1133">Transmembrane helix</keyword>
<feature type="domain" description="DUF7507" evidence="4">
    <location>
        <begin position="1970"/>
        <end position="2055"/>
    </location>
</feature>
<feature type="compositionally biased region" description="Pro residues" evidence="1">
    <location>
        <begin position="2448"/>
        <end position="2460"/>
    </location>
</feature>
<feature type="domain" description="DUF7507" evidence="4">
    <location>
        <begin position="2202"/>
        <end position="2310"/>
    </location>
</feature>
<feature type="domain" description="DUF7507" evidence="4">
    <location>
        <begin position="1647"/>
        <end position="1730"/>
    </location>
</feature>
<accession>A0A512HZ29</accession>
<feature type="domain" description="DUF7507" evidence="4">
    <location>
        <begin position="871"/>
        <end position="965"/>
    </location>
</feature>
<feature type="domain" description="DUF7507" evidence="4">
    <location>
        <begin position="1095"/>
        <end position="1189"/>
    </location>
</feature>
<feature type="compositionally biased region" description="Basic and acidic residues" evidence="1">
    <location>
        <begin position="2501"/>
        <end position="2516"/>
    </location>
</feature>
<feature type="domain" description="DUF7507" evidence="4">
    <location>
        <begin position="2080"/>
        <end position="2172"/>
    </location>
</feature>
<keyword evidence="2" id="KW-0812">Transmembrane</keyword>
<dbReference type="InterPro" id="IPR048834">
    <property type="entry name" value="SpaA_pre-album"/>
</dbReference>
<feature type="domain" description="DUF7507" evidence="4">
    <location>
        <begin position="1539"/>
        <end position="1620"/>
    </location>
</feature>
<protein>
    <submittedName>
        <fullName evidence="5">Uncharacterized protein</fullName>
    </submittedName>
</protein>
<keyword evidence="6" id="KW-1185">Reference proteome</keyword>
<dbReference type="Gene3D" id="2.60.40.10">
    <property type="entry name" value="Immunoglobulins"/>
    <property type="match status" value="3"/>
</dbReference>
<reference evidence="5 6" key="1">
    <citation type="submission" date="2019-07" db="EMBL/GenBank/DDBJ databases">
        <title>Whole genome shotgun sequence of Aeromicrobium flavum NBRC 107625.</title>
        <authorList>
            <person name="Hosoyama A."/>
            <person name="Uohara A."/>
            <person name="Ohji S."/>
            <person name="Ichikawa N."/>
        </authorList>
    </citation>
    <scope>NUCLEOTIDE SEQUENCE [LARGE SCALE GENOMIC DNA]</scope>
    <source>
        <strain evidence="5 6">NBRC 107625</strain>
    </source>
</reference>
<dbReference type="SUPFAM" id="SSF63829">
    <property type="entry name" value="Calcium-dependent phosphotriesterase"/>
    <property type="match status" value="1"/>
</dbReference>
<feature type="domain" description="DUF7507" evidence="4">
    <location>
        <begin position="761"/>
        <end position="853"/>
    </location>
</feature>
<dbReference type="InterPro" id="IPR013783">
    <property type="entry name" value="Ig-like_fold"/>
</dbReference>
<evidence type="ECO:0000313" key="5">
    <source>
        <dbReference type="EMBL" id="GEO90640.1"/>
    </source>
</evidence>
<feature type="region of interest" description="Disordered" evidence="1">
    <location>
        <begin position="1931"/>
        <end position="1955"/>
    </location>
</feature>
<feature type="transmembrane region" description="Helical" evidence="2">
    <location>
        <begin position="2528"/>
        <end position="2549"/>
    </location>
</feature>
<dbReference type="EMBL" id="BJZQ01000025">
    <property type="protein sequence ID" value="GEO90640.1"/>
    <property type="molecule type" value="Genomic_DNA"/>
</dbReference>
<feature type="domain" description="DUF7507" evidence="4">
    <location>
        <begin position="1744"/>
        <end position="1838"/>
    </location>
</feature>
<evidence type="ECO:0000259" key="3">
    <source>
        <dbReference type="Pfam" id="PF20674"/>
    </source>
</evidence>
<sequence>MRPSRPEELVNSLPRKSAVTPSLPRRLFSFLFAGLMVAALLAVLPAVTKAAPATAAAGDYACSTALYGTVDDELHKIVPGATSTTRTLVGVFSANVNAVAVAPGGDAVYAMGTINAEGRANLYKYGTAGVFKEIRGLVSGDTIVGGAFNPLTGRYWFETVSGGTLRYYNVDLTATSPVTVESAMTSTTGIADGTGSDLAFDSRGNAYVVYTTSGTGYTNKLVRFTAAQLSTGGAQTGKQITELDPNGTQYPGIGFGSDGYIYVTYGTTMYRLSPTDGSVKATLSTGTTTFNDLGSCATPGVMDNVVKEIVARKKSTDQFTVSLSGSDMTTLSGTTTGTDVGLQTGASEIAGPTLVLPGVTYTITETASAGAVLADYVSTYKCVNVDTGAVIASGAGTTGTMTVPAANTQGINANITCTFTNTPKADPRISLTKTTTSQPAHLGDQVAYTYTISNTGNTDLTAVTLTDQQFPGQTFTCAKTLAVGATTTCTATWTIDEADLIYRDYGGTATVNATYGSTRVTATAGGFVNLPDRAQLKLEKTATGSPARAGETITYAFKVTNTATTTVSGIRLTDPLLGANAVTCVATSLGGGRSTTCTAPAYTVTQADADAGTVRNVAGVSGTPQTGLTLTTAPTSVLSTVTPIARDAQLKLVKSASGTPTKAGDRITYAFVVTNTGNTTVSGVGVNDPLVTGESCSPTTLKPGASATCTSTPYVVTQGDVNAGTVRNTATVVGTPLTGLTLTTDVTSSRSTVTPITRDAMLKIVKSASGAPAKAGDRITYGFSVSNTGNTTVSGVGVNDPLVTGESCSPTTLAPGATAACTATPYVVTQGDVDAGTVRNTAAVVGTPLSGLTLVTDATSSTSTVTPIARAPRLKIVNSASGAPAKAGDKISYSFAVTNTGNTTVTGVGVDDPQVAGAACSPTTLAPGASATCSADQYTVTQGDVDAGTVVNTAAPTGTGPGAVAITVDPTSTRQVTTPIAAAGQLDVALTQSAGAITAAGQTITYTHAVQNLGNVSLADLAVTDSLGTTVSCPTATLAPGASTTCTSSYAVTQADVDAGRVVNTASGAARTPAGVAVADTSTQVEKTIAPNAALTTTLTLSSGAVVAVGDVFTYSYAVQNTGNVTVDTIRVTDTLGTTITCGAAAVAPGRSATCTSSYAVTQADVDAGTVVNTATATGLDPRDTAVEDDSAEVEKTIAAAPVLDVTLAHGPAAITAAGQVIAYTYAVRNAGNVSLTKLAVTDALGTTVSCPSASLAPGATTTCTSSHVVTQADVDAGKVVNTATGAARDPRDAAVEDDSAEVEKAIAASASVVIELSQSAAAVTKAGDGILYLYSVQNSGNLTLDDVEVTDTLGTTITCATTIAPGATILCSSTRALTQADVDRGRVDNTASVTAKPARGADVDDDSRPVVKTIAADPELTTVVVAAGSPTKQGDEIAYTATVENTGNVTVDHLVATDDLGTTYACDVTVLEPGEKATCTAIHRVSQADVDAGEVVNIAAGAGEDPSGDAVSDRSAQVTTSITSRAGLSATLLDSGTPTRAGDPIAYAMTVENVGNVTVDGLVVTDDLGLAYACDVSTVAPGERATCAATYPVTQADVDAGAVENGGSVRGDDPAGDPVVVSAADVDTTIPAAAELETTLVPSGSPTKAGDVITWTATVENTGNVTVERVVVTDVLGNAYTCTAAKLAPGDLATCTAADRVTQAEVNAGEVDNRATGAGVDPSGDPVGDNAPAATVAIVAGAALTVTLDQSTTAVTRAGDTITYAYTVGNTGNVTVDDLTVTDDLDDTLSCDATELAPGETVRCTATYTVTQGDVDATEVLNRAAAAARTPAGAPVAGRSNSVRAPILTAAAVATTLASSGTPRKAGDEIAYTATVENTGHVTVGRVVVTDELGLTYVCDVARLAPGEKATCAATVRVSQADVDAGEVANTATGHGVDPSGDPVSDVSGPDTTAIPADAELTTTVVASGAPEKVGDEIAYTATVENTGHVTVDRVVVFDGLGLTYVCDVVRLAPGEQAICTATVRVSQADVDAGEVANTATGHGVDPAGDAITDAAPETVVTITARPRVTLVDAAVSTLVDADRDGRDSAGDTVTYRYDVRNTGNVSLRDVEVADALGAVLACAPAVLSPGASATCVSGPVPVTQSQVEVGRAVMRASASALAPTGSPVRSAPSAELVTPLAPTPALGVVTRIASWEDVNGDDRLNAGDVVFYAFDVANAGTVAIDGVTVEDRRLAAQGVAIDCPVPMSRVGVVASALSVGGPTLAPGQSTTCLSTRGYVVTAGDVQARVIENSAHSGGVVRRTGTPITARSNVVTSVPVARPKLELVTRTEVEDTNGNGRIDAGDEVTYTYEVTNEGDVTLKDVTVTDRNLAGQGITVTCRPATLAPGETATCTASAPYVVTDADTERGTIVSDATARGEDPVAGVSTGVESGAVGSVVTTEPAPEVTPTPPTEPTEPAPSTEPTVPTEPAPSTEPTVPTDPTVPAEPVEPVEPEQTADVDRSVEEDRHERVQPRDGGLPDAGGPAAAAGAFGVLALGTGLGLVGFARRRRESEEG</sequence>